<protein>
    <recommendedName>
        <fullName evidence="4">Outer membrane lipoprotein carrier protein LolA</fullName>
    </recommendedName>
</protein>
<evidence type="ECO:0008006" key="4">
    <source>
        <dbReference type="Google" id="ProtNLM"/>
    </source>
</evidence>
<reference evidence="2" key="1">
    <citation type="submission" date="2021-10" db="EMBL/GenBank/DDBJ databases">
        <authorList>
            <person name="Dean J.D."/>
            <person name="Kim M.K."/>
            <person name="Newey C.N."/>
            <person name="Stoker T.S."/>
            <person name="Thompson D.W."/>
            <person name="Grose J.H."/>
        </authorList>
    </citation>
    <scope>NUCLEOTIDE SEQUENCE</scope>
    <source>
        <strain evidence="2">BT178</strain>
    </source>
</reference>
<dbReference type="EMBL" id="JAJADR010000015">
    <property type="protein sequence ID" value="MCB2411148.1"/>
    <property type="molecule type" value="Genomic_DNA"/>
</dbReference>
<keyword evidence="3" id="KW-1185">Reference proteome</keyword>
<feature type="chain" id="PRO_5045168644" description="Outer membrane lipoprotein carrier protein LolA" evidence="1">
    <location>
        <begin position="17"/>
        <end position="259"/>
    </location>
</feature>
<dbReference type="Proteomes" id="UP001165296">
    <property type="component" value="Unassembled WGS sequence"/>
</dbReference>
<feature type="signal peptide" evidence="1">
    <location>
        <begin position="1"/>
        <end position="16"/>
    </location>
</feature>
<sequence length="259" mass="29133">MAIPLSALWSAGCLWAATLSLPLASFPTAPIPTADACKQELMNAYAHLQTGQQTVNGKAFYVHFLSQTAYRIPGQDGERQSSVDAQLYTSGNQVYFHTPEVTMWQDGQFVVSVIQRQHTVFITRVLAGKKGPDPGQFTVFRDSLIRQSQVAFCRTEQVQNTTQQHLQLVLPLAGGNRSSNQKLEFWLREHRVQKMVINYGPGMPLSRLTLSFLKQQWVDKPEKLTADARAQILDKTGHLRPAYQGYRLVDQTSVTQTRK</sequence>
<proteinExistence type="predicted"/>
<evidence type="ECO:0000313" key="3">
    <source>
        <dbReference type="Proteomes" id="UP001165296"/>
    </source>
</evidence>
<organism evidence="2 3">
    <name type="scientific">Hymenobacter lucidus</name>
    <dbReference type="NCBI Taxonomy" id="2880930"/>
    <lineage>
        <taxon>Bacteria</taxon>
        <taxon>Pseudomonadati</taxon>
        <taxon>Bacteroidota</taxon>
        <taxon>Cytophagia</taxon>
        <taxon>Cytophagales</taxon>
        <taxon>Hymenobacteraceae</taxon>
        <taxon>Hymenobacter</taxon>
    </lineage>
</organism>
<evidence type="ECO:0000313" key="2">
    <source>
        <dbReference type="EMBL" id="MCB2411148.1"/>
    </source>
</evidence>
<evidence type="ECO:0000256" key="1">
    <source>
        <dbReference type="SAM" id="SignalP"/>
    </source>
</evidence>
<keyword evidence="1" id="KW-0732">Signal</keyword>
<name>A0ABS8AZD1_9BACT</name>
<accession>A0ABS8AZD1</accession>
<comment type="caution">
    <text evidence="2">The sequence shown here is derived from an EMBL/GenBank/DDBJ whole genome shotgun (WGS) entry which is preliminary data.</text>
</comment>
<dbReference type="RefSeq" id="WP_226180724.1">
    <property type="nucleotide sequence ID" value="NZ_JAJADR010000015.1"/>
</dbReference>
<gene>
    <name evidence="2" type="ORF">LGH74_24385</name>
</gene>